<sequence>MNFGVKPRNIRKASLEEATEVEGGGLQNEDERPPVLEPELLVAVASTAQFGAGGGSYLFEDGYYVNNGVFCQRERLGQIRPRGGQFKSGFSPSSADDSNVCCGLCGEIVPYDLLVTDHLPAFHAEVLRDGVVDLEEIPYETWLNERVQNEQFLSSGVGPALRIPTLCPQTLNLQPVRSTRQLRRISQYRVNTAEMGIPELELALQKKMVEKMGRKVPVTLVDKLHAKCGLCDTVISLNKKFEIVHLVRHFNAWHPSSHKCAGTWPERELPTPMGGKPLSAQDFAVIDPDIDAIDNLQCIWCGMFLSCKELGMHFHEVHPEEVEVPRCNLCLQELLINARLTEKFGEDFGVTLPSEHSYRSIRFKRDFKSDTALENAIMKYLRRIDDGADPTLVDVEDLDGESWTEDGEDDDGQLHGRTGAGSCEAFANSRMNCGRRAKPKRQFIMPIVRQAAPKESKFVAAVTHSHWKCKLCRADIYAAVISAGVIKHFKKFHRTFLPTVQFELCKARLEKISDGKMEFVGENQKLIECSLCSQSFPVTPPFNICRAIRHIKMKHPEVMPEHRGGQSSRDGFLNQDRQLNQCKESGVDSSVQEEMEEGVIYATEIQEFAVLEMLRHNYSVAFDRVFSVYGSDIRQQIYILCGEGDELDGETVERIAKARDTTQDPMVVQLNSSNNNNSRTTGSNPNIASGMF</sequence>
<feature type="compositionally biased region" description="Low complexity" evidence="1">
    <location>
        <begin position="671"/>
        <end position="686"/>
    </location>
</feature>
<reference evidence="2" key="1">
    <citation type="submission" date="2014-05" db="EMBL/GenBank/DDBJ databases">
        <title>The genome and life-stage specific transcriptomes of Globodera pallida elucidate key aspects of plant parasitism by a cyst nematode.</title>
        <authorList>
            <person name="Cotton J.A."/>
            <person name="Lilley C.J."/>
            <person name="Jones L.M."/>
            <person name="Kikuchi T."/>
            <person name="Reid A.J."/>
            <person name="Thorpe P."/>
            <person name="Tsai I.J."/>
            <person name="Beasley H."/>
            <person name="Blok V."/>
            <person name="Cock P.J.A."/>
            <person name="Van den Akker S.E."/>
            <person name="Holroyd N."/>
            <person name="Hunt M."/>
            <person name="Mantelin S."/>
            <person name="Naghra H."/>
            <person name="Pain A."/>
            <person name="Palomares-Rius J.E."/>
            <person name="Zarowiecki M."/>
            <person name="Berriman M."/>
            <person name="Jones J.T."/>
            <person name="Urwin P.E."/>
        </authorList>
    </citation>
    <scope>NUCLEOTIDE SEQUENCE [LARGE SCALE GENOMIC DNA]</scope>
    <source>
        <strain evidence="2">Lindley</strain>
    </source>
</reference>
<proteinExistence type="predicted"/>
<protein>
    <submittedName>
        <fullName evidence="3">C2H2-type domain-containing protein</fullName>
    </submittedName>
</protein>
<keyword evidence="2" id="KW-1185">Reference proteome</keyword>
<dbReference type="AlphaFoldDB" id="A0A183CL44"/>
<reference evidence="3" key="2">
    <citation type="submission" date="2016-06" db="UniProtKB">
        <authorList>
            <consortium name="WormBaseParasite"/>
        </authorList>
    </citation>
    <scope>IDENTIFICATION</scope>
</reference>
<name>A0A183CL44_GLOPA</name>
<evidence type="ECO:0000256" key="1">
    <source>
        <dbReference type="SAM" id="MobiDB-lite"/>
    </source>
</evidence>
<dbReference type="WBParaSite" id="GPLIN_001360000">
    <property type="protein sequence ID" value="GPLIN_001360000"/>
    <property type="gene ID" value="GPLIN_001360000"/>
</dbReference>
<evidence type="ECO:0000313" key="2">
    <source>
        <dbReference type="Proteomes" id="UP000050741"/>
    </source>
</evidence>
<dbReference type="Proteomes" id="UP000050741">
    <property type="component" value="Unassembled WGS sequence"/>
</dbReference>
<organism evidence="2 3">
    <name type="scientific">Globodera pallida</name>
    <name type="common">Potato cyst nematode worm</name>
    <name type="synonym">Heterodera pallida</name>
    <dbReference type="NCBI Taxonomy" id="36090"/>
    <lineage>
        <taxon>Eukaryota</taxon>
        <taxon>Metazoa</taxon>
        <taxon>Ecdysozoa</taxon>
        <taxon>Nematoda</taxon>
        <taxon>Chromadorea</taxon>
        <taxon>Rhabditida</taxon>
        <taxon>Tylenchina</taxon>
        <taxon>Tylenchomorpha</taxon>
        <taxon>Tylenchoidea</taxon>
        <taxon>Heteroderidae</taxon>
        <taxon>Heteroderinae</taxon>
        <taxon>Globodera</taxon>
    </lineage>
</organism>
<evidence type="ECO:0000313" key="3">
    <source>
        <dbReference type="WBParaSite" id="GPLIN_001360000"/>
    </source>
</evidence>
<accession>A0A183CL44</accession>
<feature type="region of interest" description="Disordered" evidence="1">
    <location>
        <begin position="670"/>
        <end position="692"/>
    </location>
</feature>